<accession>A0ABP1WJU9</accession>
<dbReference type="InterPro" id="IPR030934">
    <property type="entry name" value="Intein_C"/>
</dbReference>
<dbReference type="CDD" id="cd00081">
    <property type="entry name" value="Hint"/>
    <property type="match status" value="1"/>
</dbReference>
<proteinExistence type="predicted"/>
<keyword evidence="2" id="KW-1185">Reference proteome</keyword>
<sequence>MVINSEEIITTVDHPFYVKNQGFVKAGELIVGDELLDVNGNVLLVENFDVELTEKPVTVYNFQVEDFHTYHVSGFSVLVHNASDLYARGSFRRSARQKAESEAPRNSNGKMKCPTWGKEIPDKITINTKNGPVDRIGYDLDHYPETWAERKVKLQSLETTPTRTEVLDCYNSDLRVQCHECNIKHIFEGVKGDFAE</sequence>
<gene>
    <name evidence="1" type="ORF">RBI_I00936</name>
</gene>
<organism evidence="1 2">
    <name type="scientific">Ruminococcus bicirculans</name>
    <name type="common">ex Wegman et al. 2014</name>
    <dbReference type="NCBI Taxonomy" id="1160721"/>
    <lineage>
        <taxon>Bacteria</taxon>
        <taxon>Bacillati</taxon>
        <taxon>Bacillota</taxon>
        <taxon>Clostridia</taxon>
        <taxon>Eubacteriales</taxon>
        <taxon>Oscillospiraceae</taxon>
        <taxon>Ruminococcus</taxon>
    </lineage>
</organism>
<dbReference type="Gene3D" id="2.170.16.10">
    <property type="entry name" value="Hedgehog/Intein (Hint) domain"/>
    <property type="match status" value="1"/>
</dbReference>
<evidence type="ECO:0000313" key="2">
    <source>
        <dbReference type="Proteomes" id="UP000027600"/>
    </source>
</evidence>
<evidence type="ECO:0008006" key="3">
    <source>
        <dbReference type="Google" id="ProtNLM"/>
    </source>
</evidence>
<protein>
    <recommendedName>
        <fullName evidence="3">Intein C-terminal splicing domain-containing protein</fullName>
    </recommendedName>
</protein>
<name>A0ABP1WJU9_9FIRM</name>
<reference evidence="1 2" key="1">
    <citation type="journal article" date="2014" name="Int. J. Syst. Evol. Microbiol.">
        <title>Complete genome of a new Firmicutes species belonging to the dominant human colonic microbiota ('Ruminococcus bicirculans') reveals two chromosomes and a selective capacity to utilize plant glucans.</title>
        <authorList>
            <consortium name="NISC Comparative Sequencing Program"/>
            <person name="Wegmann U."/>
            <person name="Louis P."/>
            <person name="Goesmann A."/>
            <person name="Henrissat B."/>
            <person name="Duncan S.H."/>
            <person name="Flint H.J."/>
        </authorList>
    </citation>
    <scope>NUCLEOTIDE SEQUENCE [LARGE SCALE GENOMIC DNA]</scope>
    <source>
        <strain evidence="1 2">80/3</strain>
    </source>
</reference>
<dbReference type="SUPFAM" id="SSF51294">
    <property type="entry name" value="Hedgehog/intein (Hint) domain"/>
    <property type="match status" value="1"/>
</dbReference>
<evidence type="ECO:0000313" key="1">
    <source>
        <dbReference type="EMBL" id="CCO04651.1"/>
    </source>
</evidence>
<dbReference type="EMBL" id="HF545616">
    <property type="protein sequence ID" value="CCO04651.1"/>
    <property type="molecule type" value="Genomic_DNA"/>
</dbReference>
<dbReference type="InterPro" id="IPR036844">
    <property type="entry name" value="Hint_dom_sf"/>
</dbReference>
<dbReference type="Pfam" id="PF07591">
    <property type="entry name" value="PT-HINT"/>
    <property type="match status" value="1"/>
</dbReference>
<dbReference type="Proteomes" id="UP000027600">
    <property type="component" value="Chromosome I"/>
</dbReference>
<dbReference type="PROSITE" id="PS50818">
    <property type="entry name" value="INTEIN_C_TER"/>
    <property type="match status" value="1"/>
</dbReference>